<dbReference type="EMBL" id="JAAFOW010000309">
    <property type="protein sequence ID" value="KAF5267102.1"/>
    <property type="molecule type" value="Genomic_DNA"/>
</dbReference>
<name>A0A8H5AL76_FUSOX</name>
<reference evidence="2" key="1">
    <citation type="submission" date="2020-02" db="EMBL/GenBank/DDBJ databases">
        <title>Identification and distribution of gene clusters putatively required for synthesis of sphingolipid metabolism inhibitors in phylogenetically diverse species of the filamentous fungus Fusarium.</title>
        <authorList>
            <person name="Kim H.-S."/>
            <person name="Busman M."/>
            <person name="Brown D.W."/>
            <person name="Divon H."/>
            <person name="Uhlig S."/>
            <person name="Proctor R.H."/>
        </authorList>
    </citation>
    <scope>NUCLEOTIDE SEQUENCE [LARGE SCALE GENOMIC DNA]</scope>
    <source>
        <strain evidence="2">NRRL 39464</strain>
    </source>
</reference>
<feature type="domain" description="F-box" evidence="1">
    <location>
        <begin position="10"/>
        <end position="45"/>
    </location>
</feature>
<proteinExistence type="predicted"/>
<dbReference type="AlphaFoldDB" id="A0A8H5AL76"/>
<dbReference type="SUPFAM" id="SSF81383">
    <property type="entry name" value="F-box domain"/>
    <property type="match status" value="1"/>
</dbReference>
<dbReference type="InterPro" id="IPR036047">
    <property type="entry name" value="F-box-like_dom_sf"/>
</dbReference>
<evidence type="ECO:0000313" key="3">
    <source>
        <dbReference type="Proteomes" id="UP000558688"/>
    </source>
</evidence>
<dbReference type="InterPro" id="IPR001810">
    <property type="entry name" value="F-box_dom"/>
</dbReference>
<dbReference type="Proteomes" id="UP000558688">
    <property type="component" value="Unassembled WGS sequence"/>
</dbReference>
<accession>A0A8H5AL76</accession>
<sequence>MPTRNNQGSAIGLRRLPIELIGAIFSLLPNRDIKNLRLTCSSLKDSAHLKITSIFISPSPRNIDVLLGVANHDVYRKEIKEIVWDDSPLESIEWNTEPHVAMTLSTNGLKRTTVRMTLTQNHTAKKVKKSMRDVEEKCDDWWRSFRFVIMALANMDQHRISELVLDNHYLPTGINPFIFTSCDDDYNKLCKIVEKPGFNRFVLSLITGLIRDDGEYEDWGFYRNGSIRKFLAKASDLEEMVFKTDYNLGDGSLVGMRDYVSLFDLFPLDAWPKLRHFGLVGMQVTQENLISFLRQLPSTVRSIDLSFLAILEGQGTHEGNHTDIRDKLGWRSLPLEKRISIRYLVHGGPCQRPSPSTSYICLNKEVEEYVYEDGPLPVESSRHPRDYNVRNAEGMGTSRVFISPNPRNLYVVRSIANHKTYRLGVKEVIWDDTTLILLKRDGRQVDDYFDESEEEECEEKNNEVRKCFAWYTRGCKRNIKAAKDRMVGQMSRPDTVSKQHQLDNLMSYRDSFEYCKVLESQQRYIIASKTDEDIFRHALQQFPKLKRSFPYGFIYPVPRGWPNSWPRRHWAFVMPWIGDEAIDEDKTQWHGFRIVTKVLAEENHKITELIFNDYQLNTRISHFALNRGTEEYTNFCDMLFDVFPIHRRQKLTHFGLSNVLVAQNDLINFLSKSPPTVQTVELSFLTLMEGEGHYISLMEDIRDKLD</sequence>
<comment type="caution">
    <text evidence="2">The sequence shown here is derived from an EMBL/GenBank/DDBJ whole genome shotgun (WGS) entry which is preliminary data.</text>
</comment>
<dbReference type="Pfam" id="PF00646">
    <property type="entry name" value="F-box"/>
    <property type="match status" value="1"/>
</dbReference>
<dbReference type="PROSITE" id="PS50181">
    <property type="entry name" value="FBOX"/>
    <property type="match status" value="1"/>
</dbReference>
<gene>
    <name evidence="2" type="ORF">FOXYS1_2039</name>
</gene>
<evidence type="ECO:0000259" key="1">
    <source>
        <dbReference type="PROSITE" id="PS50181"/>
    </source>
</evidence>
<organism evidence="2 3">
    <name type="scientific">Fusarium oxysporum</name>
    <name type="common">Fusarium vascular wilt</name>
    <dbReference type="NCBI Taxonomy" id="5507"/>
    <lineage>
        <taxon>Eukaryota</taxon>
        <taxon>Fungi</taxon>
        <taxon>Dikarya</taxon>
        <taxon>Ascomycota</taxon>
        <taxon>Pezizomycotina</taxon>
        <taxon>Sordariomycetes</taxon>
        <taxon>Hypocreomycetidae</taxon>
        <taxon>Hypocreales</taxon>
        <taxon>Nectriaceae</taxon>
        <taxon>Fusarium</taxon>
        <taxon>Fusarium oxysporum species complex</taxon>
    </lineage>
</organism>
<dbReference type="CDD" id="cd09917">
    <property type="entry name" value="F-box_SF"/>
    <property type="match status" value="1"/>
</dbReference>
<protein>
    <recommendedName>
        <fullName evidence="1">F-box domain-containing protein</fullName>
    </recommendedName>
</protein>
<evidence type="ECO:0000313" key="2">
    <source>
        <dbReference type="EMBL" id="KAF5267102.1"/>
    </source>
</evidence>